<dbReference type="EnsemblPlants" id="MELO3C009982.2.1">
    <property type="protein sequence ID" value="MELO3C009982.2.1"/>
    <property type="gene ID" value="MELO3C009982.2"/>
</dbReference>
<dbReference type="Gramene" id="MELO3C009982.2.1">
    <property type="protein sequence ID" value="MELO3C009982.2.1"/>
    <property type="gene ID" value="MELO3C009982.2"/>
</dbReference>
<evidence type="ECO:0000313" key="1">
    <source>
        <dbReference type="EnsemblPlants" id="MELO3C009982.2.1"/>
    </source>
</evidence>
<accession>A0A9I9CXK5</accession>
<name>A0A9I9CXK5_CUCME</name>
<proteinExistence type="predicted"/>
<reference evidence="1" key="1">
    <citation type="submission" date="2023-03" db="UniProtKB">
        <authorList>
            <consortium name="EnsemblPlants"/>
        </authorList>
    </citation>
    <scope>IDENTIFICATION</scope>
</reference>
<protein>
    <submittedName>
        <fullName evidence="1">Uncharacterized protein</fullName>
    </submittedName>
</protein>
<organism evidence="1">
    <name type="scientific">Cucumis melo</name>
    <name type="common">Muskmelon</name>
    <dbReference type="NCBI Taxonomy" id="3656"/>
    <lineage>
        <taxon>Eukaryota</taxon>
        <taxon>Viridiplantae</taxon>
        <taxon>Streptophyta</taxon>
        <taxon>Embryophyta</taxon>
        <taxon>Tracheophyta</taxon>
        <taxon>Spermatophyta</taxon>
        <taxon>Magnoliopsida</taxon>
        <taxon>eudicotyledons</taxon>
        <taxon>Gunneridae</taxon>
        <taxon>Pentapetalae</taxon>
        <taxon>rosids</taxon>
        <taxon>fabids</taxon>
        <taxon>Cucurbitales</taxon>
        <taxon>Cucurbitaceae</taxon>
        <taxon>Benincaseae</taxon>
        <taxon>Cucumis</taxon>
    </lineage>
</organism>
<dbReference type="AlphaFoldDB" id="A0A9I9CXK5"/>
<sequence length="63" mass="7333">MQLWKLPISEDVGTFSGRRVGVGTTEESVEQPDKKRMATSFRAFSDQEMKMEEHKIGYKSHYH</sequence>